<protein>
    <recommendedName>
        <fullName evidence="6">Secreted protein</fullName>
    </recommendedName>
</protein>
<keyword evidence="5" id="KW-1185">Reference proteome</keyword>
<dbReference type="InterPro" id="IPR036379">
    <property type="entry name" value="A-amylase_inhib_sf"/>
</dbReference>
<accession>A0ABW7ZWC5</accession>
<feature type="chain" id="PRO_5045656188" description="Secreted protein" evidence="3">
    <location>
        <begin position="29"/>
        <end position="104"/>
    </location>
</feature>
<dbReference type="Gene3D" id="2.60.40.20">
    <property type="entry name" value="Alpha-amylase inhibitor"/>
    <property type="match status" value="1"/>
</dbReference>
<dbReference type="Proteomes" id="UP001612928">
    <property type="component" value="Unassembled WGS sequence"/>
</dbReference>
<evidence type="ECO:0000313" key="5">
    <source>
        <dbReference type="Proteomes" id="UP001612928"/>
    </source>
</evidence>
<evidence type="ECO:0000256" key="2">
    <source>
        <dbReference type="SAM" id="MobiDB-lite"/>
    </source>
</evidence>
<feature type="region of interest" description="Disordered" evidence="2">
    <location>
        <begin position="83"/>
        <end position="104"/>
    </location>
</feature>
<evidence type="ECO:0000313" key="4">
    <source>
        <dbReference type="EMBL" id="MFI7438844.1"/>
    </source>
</evidence>
<evidence type="ECO:0000256" key="1">
    <source>
        <dbReference type="ARBA" id="ARBA00022579"/>
    </source>
</evidence>
<comment type="caution">
    <text evidence="4">The sequence shown here is derived from an EMBL/GenBank/DDBJ whole genome shotgun (WGS) entry which is preliminary data.</text>
</comment>
<reference evidence="4 5" key="1">
    <citation type="submission" date="2024-10" db="EMBL/GenBank/DDBJ databases">
        <title>The Natural Products Discovery Center: Release of the First 8490 Sequenced Strains for Exploring Actinobacteria Biosynthetic Diversity.</title>
        <authorList>
            <person name="Kalkreuter E."/>
            <person name="Kautsar S.A."/>
            <person name="Yang D."/>
            <person name="Bader C.D."/>
            <person name="Teijaro C.N."/>
            <person name="Fluegel L."/>
            <person name="Davis C.M."/>
            <person name="Simpson J.R."/>
            <person name="Lauterbach L."/>
            <person name="Steele A.D."/>
            <person name="Gui C."/>
            <person name="Meng S."/>
            <person name="Li G."/>
            <person name="Viehrig K."/>
            <person name="Ye F."/>
            <person name="Su P."/>
            <person name="Kiefer A.F."/>
            <person name="Nichols A."/>
            <person name="Cepeda A.J."/>
            <person name="Yan W."/>
            <person name="Fan B."/>
            <person name="Jiang Y."/>
            <person name="Adhikari A."/>
            <person name="Zheng C.-J."/>
            <person name="Schuster L."/>
            <person name="Cowan T.M."/>
            <person name="Smanski M.J."/>
            <person name="Chevrette M.G."/>
            <person name="De Carvalho L.P.S."/>
            <person name="Shen B."/>
        </authorList>
    </citation>
    <scope>NUCLEOTIDE SEQUENCE [LARGE SCALE GENOMIC DNA]</scope>
    <source>
        <strain evidence="4 5">NPDC049503</strain>
    </source>
</reference>
<sequence>MMKAGFKAWAVASGAALLLVAGAGSASAGTSTQTAAADCFKKVDSGRTITGNPWVKVKNECAWTYDVKVVWKYGPDSTCKELSPGETIRSESTPPAKYDRAKIC</sequence>
<keyword evidence="3" id="KW-0732">Signal</keyword>
<evidence type="ECO:0000256" key="3">
    <source>
        <dbReference type="SAM" id="SignalP"/>
    </source>
</evidence>
<keyword evidence="1" id="KW-0022">Alpha-amylase inhibitor</keyword>
<evidence type="ECO:0008006" key="6">
    <source>
        <dbReference type="Google" id="ProtNLM"/>
    </source>
</evidence>
<organism evidence="4 5">
    <name type="scientific">Nonomuraea indica</name>
    <dbReference type="NCBI Taxonomy" id="1581193"/>
    <lineage>
        <taxon>Bacteria</taxon>
        <taxon>Bacillati</taxon>
        <taxon>Actinomycetota</taxon>
        <taxon>Actinomycetes</taxon>
        <taxon>Streptosporangiales</taxon>
        <taxon>Streptosporangiaceae</taxon>
        <taxon>Nonomuraea</taxon>
    </lineage>
</organism>
<dbReference type="RefSeq" id="WP_397018385.1">
    <property type="nucleotide sequence ID" value="NZ_JBITMB010000001.1"/>
</dbReference>
<proteinExistence type="predicted"/>
<name>A0ABW7ZWC5_9ACTN</name>
<dbReference type="InterPro" id="IPR000833">
    <property type="entry name" value="A-amylase_inhib"/>
</dbReference>
<feature type="signal peptide" evidence="3">
    <location>
        <begin position="1"/>
        <end position="28"/>
    </location>
</feature>
<gene>
    <name evidence="4" type="ORF">ACIBP5_02635</name>
</gene>
<dbReference type="EMBL" id="JBITMB010000001">
    <property type="protein sequence ID" value="MFI7438844.1"/>
    <property type="molecule type" value="Genomic_DNA"/>
</dbReference>
<dbReference type="SUPFAM" id="SSF49498">
    <property type="entry name" value="alpha-Amylase inhibitor tendamistat"/>
    <property type="match status" value="1"/>
</dbReference>
<dbReference type="Pfam" id="PF01356">
    <property type="entry name" value="A_amylase_inhib"/>
    <property type="match status" value="1"/>
</dbReference>